<protein>
    <submittedName>
        <fullName evidence="1">Uncharacterized protein</fullName>
    </submittedName>
</protein>
<evidence type="ECO:0000313" key="1">
    <source>
        <dbReference type="EMBL" id="SMF14267.1"/>
    </source>
</evidence>
<keyword evidence="2" id="KW-1185">Reference proteome</keyword>
<gene>
    <name evidence="1" type="ORF">SAMN06295933_1801</name>
</gene>
<accession>A0A1X7DFU4</accession>
<dbReference type="Proteomes" id="UP000192906">
    <property type="component" value="Unassembled WGS sequence"/>
</dbReference>
<evidence type="ECO:0000313" key="2">
    <source>
        <dbReference type="Proteomes" id="UP000192906"/>
    </source>
</evidence>
<dbReference type="STRING" id="1519643.SAMN06295933_1801"/>
<proteinExistence type="predicted"/>
<reference evidence="2" key="1">
    <citation type="submission" date="2017-04" db="EMBL/GenBank/DDBJ databases">
        <authorList>
            <person name="Varghese N."/>
            <person name="Submissions S."/>
        </authorList>
    </citation>
    <scope>NUCLEOTIDE SEQUENCE [LARGE SCALE GENOMIC DNA]</scope>
    <source>
        <strain evidence="2">K3S</strain>
    </source>
</reference>
<dbReference type="EMBL" id="FWZU01000003">
    <property type="protein sequence ID" value="SMF14267.1"/>
    <property type="molecule type" value="Genomic_DNA"/>
</dbReference>
<name>A0A1X7DFU4_9BACT</name>
<organism evidence="1 2">
    <name type="scientific">Desulfovibrio gilichinskyi</name>
    <dbReference type="NCBI Taxonomy" id="1519643"/>
    <lineage>
        <taxon>Bacteria</taxon>
        <taxon>Pseudomonadati</taxon>
        <taxon>Thermodesulfobacteriota</taxon>
        <taxon>Desulfovibrionia</taxon>
        <taxon>Desulfovibrionales</taxon>
        <taxon>Desulfovibrionaceae</taxon>
        <taxon>Desulfovibrio</taxon>
    </lineage>
</organism>
<sequence>MSLSRKTLSFTVPAIFLPACTTHIPAAKDYATQDLLRTNR</sequence>
<dbReference type="AlphaFoldDB" id="A0A1X7DFU4"/>